<evidence type="ECO:0000256" key="3">
    <source>
        <dbReference type="ARBA" id="ARBA00023163"/>
    </source>
</evidence>
<keyword evidence="1" id="KW-0805">Transcription regulation</keyword>
<dbReference type="SUPFAM" id="SSF48498">
    <property type="entry name" value="Tetracyclin repressor-like, C-terminal domain"/>
    <property type="match status" value="1"/>
</dbReference>
<evidence type="ECO:0000256" key="2">
    <source>
        <dbReference type="ARBA" id="ARBA00023125"/>
    </source>
</evidence>
<evidence type="ECO:0000313" key="6">
    <source>
        <dbReference type="EMBL" id="MBB3927418.1"/>
    </source>
</evidence>
<dbReference type="AlphaFoldDB" id="A0A7W6FQZ1"/>
<dbReference type="Proteomes" id="UP000571950">
    <property type="component" value="Unassembled WGS sequence"/>
</dbReference>
<evidence type="ECO:0000256" key="1">
    <source>
        <dbReference type="ARBA" id="ARBA00023015"/>
    </source>
</evidence>
<dbReference type="GO" id="GO:0000976">
    <property type="term" value="F:transcription cis-regulatory region binding"/>
    <property type="evidence" value="ECO:0007669"/>
    <property type="project" value="TreeGrafter"/>
</dbReference>
<evidence type="ECO:0000313" key="7">
    <source>
        <dbReference type="Proteomes" id="UP000571950"/>
    </source>
</evidence>
<sequence>MKLNREMIVAEAIAILREEGLEAVSLRRVAARLDAKAPSLARHVGDKQMLLALMSNRLFRDALEAVPDGADWRRWMLDFGRALWRKQRETRDIAKLIAYAPPQEEVQDSTVASLTERLAAMGLPVDRGMIVQSAVQALVTGWTGFVTGPKGAAIEALIPVEQAVEASLAAMVDGFVREMEPPG</sequence>
<dbReference type="RefSeq" id="WP_188072912.1">
    <property type="nucleotide sequence ID" value="NZ_BSPS01000106.1"/>
</dbReference>
<evidence type="ECO:0000256" key="4">
    <source>
        <dbReference type="PROSITE-ProRule" id="PRU00335"/>
    </source>
</evidence>
<gene>
    <name evidence="6" type="ORF">GGR43_003147</name>
</gene>
<proteinExistence type="predicted"/>
<feature type="domain" description="HTH tetR-type" evidence="5">
    <location>
        <begin position="2"/>
        <end position="62"/>
    </location>
</feature>
<keyword evidence="7" id="KW-1185">Reference proteome</keyword>
<keyword evidence="2 4" id="KW-0238">DNA-binding</keyword>
<name>A0A7W6FQZ1_9SPHN</name>
<dbReference type="InterPro" id="IPR009057">
    <property type="entry name" value="Homeodomain-like_sf"/>
</dbReference>
<reference evidence="6 7" key="1">
    <citation type="submission" date="2020-08" db="EMBL/GenBank/DDBJ databases">
        <title>Genomic Encyclopedia of Type Strains, Phase IV (KMG-IV): sequencing the most valuable type-strain genomes for metagenomic binning, comparative biology and taxonomic classification.</title>
        <authorList>
            <person name="Goeker M."/>
        </authorList>
    </citation>
    <scope>NUCLEOTIDE SEQUENCE [LARGE SCALE GENOMIC DNA]</scope>
    <source>
        <strain evidence="6 7">DSM 26189</strain>
    </source>
</reference>
<dbReference type="Pfam" id="PF00440">
    <property type="entry name" value="TetR_N"/>
    <property type="match status" value="1"/>
</dbReference>
<keyword evidence="3" id="KW-0804">Transcription</keyword>
<dbReference type="PANTHER" id="PTHR30055:SF151">
    <property type="entry name" value="TRANSCRIPTIONAL REGULATORY PROTEIN"/>
    <property type="match status" value="1"/>
</dbReference>
<accession>A0A7W6FQZ1</accession>
<dbReference type="Gene3D" id="1.10.357.10">
    <property type="entry name" value="Tetracycline Repressor, domain 2"/>
    <property type="match status" value="1"/>
</dbReference>
<comment type="caution">
    <text evidence="6">The sequence shown here is derived from an EMBL/GenBank/DDBJ whole genome shotgun (WGS) entry which is preliminary data.</text>
</comment>
<dbReference type="InterPro" id="IPR001647">
    <property type="entry name" value="HTH_TetR"/>
</dbReference>
<dbReference type="InterPro" id="IPR036271">
    <property type="entry name" value="Tet_transcr_reg_TetR-rel_C_sf"/>
</dbReference>
<dbReference type="Gene3D" id="1.10.10.60">
    <property type="entry name" value="Homeodomain-like"/>
    <property type="match status" value="1"/>
</dbReference>
<protein>
    <submittedName>
        <fullName evidence="6">TetR/AcrR family tetracycline transcriptional repressor</fullName>
    </submittedName>
</protein>
<feature type="DNA-binding region" description="H-T-H motif" evidence="4">
    <location>
        <begin position="25"/>
        <end position="44"/>
    </location>
</feature>
<dbReference type="PANTHER" id="PTHR30055">
    <property type="entry name" value="HTH-TYPE TRANSCRIPTIONAL REGULATOR RUTR"/>
    <property type="match status" value="1"/>
</dbReference>
<organism evidence="6 7">
    <name type="scientific">Sphingobium jiangsuense</name>
    <dbReference type="NCBI Taxonomy" id="870476"/>
    <lineage>
        <taxon>Bacteria</taxon>
        <taxon>Pseudomonadati</taxon>
        <taxon>Pseudomonadota</taxon>
        <taxon>Alphaproteobacteria</taxon>
        <taxon>Sphingomonadales</taxon>
        <taxon>Sphingomonadaceae</taxon>
        <taxon>Sphingobium</taxon>
    </lineage>
</organism>
<dbReference type="EMBL" id="JACIDT010000011">
    <property type="protein sequence ID" value="MBB3927418.1"/>
    <property type="molecule type" value="Genomic_DNA"/>
</dbReference>
<dbReference type="PROSITE" id="PS50977">
    <property type="entry name" value="HTH_TETR_2"/>
    <property type="match status" value="1"/>
</dbReference>
<dbReference type="InterPro" id="IPR050109">
    <property type="entry name" value="HTH-type_TetR-like_transc_reg"/>
</dbReference>
<dbReference type="GO" id="GO:0003700">
    <property type="term" value="F:DNA-binding transcription factor activity"/>
    <property type="evidence" value="ECO:0007669"/>
    <property type="project" value="TreeGrafter"/>
</dbReference>
<evidence type="ECO:0000259" key="5">
    <source>
        <dbReference type="PROSITE" id="PS50977"/>
    </source>
</evidence>
<dbReference type="SUPFAM" id="SSF46689">
    <property type="entry name" value="Homeodomain-like"/>
    <property type="match status" value="1"/>
</dbReference>